<organism evidence="2">
    <name type="scientific">Chlorobium phaeobacteroides (strain BS1)</name>
    <dbReference type="NCBI Taxonomy" id="331678"/>
    <lineage>
        <taxon>Bacteria</taxon>
        <taxon>Pseudomonadati</taxon>
        <taxon>Chlorobiota</taxon>
        <taxon>Chlorobiia</taxon>
        <taxon>Chlorobiales</taxon>
        <taxon>Chlorobiaceae</taxon>
        <taxon>Chlorobium/Pelodictyon group</taxon>
        <taxon>Chlorobium</taxon>
    </lineage>
</organism>
<dbReference type="HOGENOM" id="CLU_1487708_0_0_10"/>
<protein>
    <recommendedName>
        <fullName evidence="3">DUF4199 domain-containing protein</fullName>
    </recommendedName>
</protein>
<gene>
    <name evidence="2" type="ordered locus">Cphamn1_2083</name>
</gene>
<keyword evidence="1" id="KW-0812">Transmembrane</keyword>
<evidence type="ECO:0008006" key="3">
    <source>
        <dbReference type="Google" id="ProtNLM"/>
    </source>
</evidence>
<sequence>MQRSEERSKALGYGALVIVVTTTVPLLTIVNMFFFAGILSAGALSAYYYIITCQQKLSLPEAFTFSGYAGVLGSILSVTAGYILITVFDYRPGTEEFLYISDQLKGVSPEQDTRISQFQEMLRAPLEMSFVDYLLSLVITIVIYAPVAGLGGVIVVWILKRQAARA</sequence>
<keyword evidence="1" id="KW-0472">Membrane</keyword>
<dbReference type="EMBL" id="CP001101">
    <property type="protein sequence ID" value="ACE04992.1"/>
    <property type="molecule type" value="Genomic_DNA"/>
</dbReference>
<feature type="transmembrane region" description="Helical" evidence="1">
    <location>
        <begin position="10"/>
        <end position="27"/>
    </location>
</feature>
<feature type="transmembrane region" description="Helical" evidence="1">
    <location>
        <begin position="33"/>
        <end position="50"/>
    </location>
</feature>
<feature type="transmembrane region" description="Helical" evidence="1">
    <location>
        <begin position="133"/>
        <end position="159"/>
    </location>
</feature>
<evidence type="ECO:0000256" key="1">
    <source>
        <dbReference type="SAM" id="Phobius"/>
    </source>
</evidence>
<reference evidence="2" key="1">
    <citation type="submission" date="2008-06" db="EMBL/GenBank/DDBJ databases">
        <title>Complete sequence of Chlorobium phaeobacteroides BS1.</title>
        <authorList>
            <consortium name="US DOE Joint Genome Institute"/>
            <person name="Lucas S."/>
            <person name="Copeland A."/>
            <person name="Lapidus A."/>
            <person name="Glavina del Rio T."/>
            <person name="Dalin E."/>
            <person name="Tice H."/>
            <person name="Bruce D."/>
            <person name="Goodwin L."/>
            <person name="Pitluck S."/>
            <person name="Schmutz J."/>
            <person name="Larimer F."/>
            <person name="Land M."/>
            <person name="Hauser L."/>
            <person name="Kyrpides N."/>
            <person name="Ovchinnikova G."/>
            <person name="Li T."/>
            <person name="Liu Z."/>
            <person name="Zhao F."/>
            <person name="Overmann J."/>
            <person name="Bryant D.A."/>
            <person name="Richardson P."/>
        </authorList>
    </citation>
    <scope>NUCLEOTIDE SEQUENCE [LARGE SCALE GENOMIC DNA]</scope>
    <source>
        <strain evidence="2">BS1</strain>
    </source>
</reference>
<dbReference type="OrthoDB" id="598187at2"/>
<dbReference type="AlphaFoldDB" id="B3EN03"/>
<dbReference type="eggNOG" id="ENOG503361M">
    <property type="taxonomic scope" value="Bacteria"/>
</dbReference>
<keyword evidence="1" id="KW-1133">Transmembrane helix</keyword>
<proteinExistence type="predicted"/>
<name>B3EN03_CHLPB</name>
<accession>B3EN03</accession>
<dbReference type="STRING" id="331678.Cphamn1_2083"/>
<feature type="transmembrane region" description="Helical" evidence="1">
    <location>
        <begin position="62"/>
        <end position="85"/>
    </location>
</feature>
<evidence type="ECO:0000313" key="2">
    <source>
        <dbReference type="EMBL" id="ACE04992.1"/>
    </source>
</evidence>
<dbReference type="KEGG" id="cpb:Cphamn1_2083"/>